<sequence length="202" mass="22959">MATGVRHDAIEDNISFALSDCYAKAEALARKVHSEAKQITESYREKQGLSQDLNLDSIDGVPESGTSKWAELTEEERLRENAAAFAALHRLLGTVLKEQQDDLTPGDYKFHDALLSLLAKVEALAETTKQLLLSLGHVLPRAEEEREEEGLRYFQKKRRGYKVIVELSGWALRAVRDFARLKRRNRREAGGKREVKKRGSRR</sequence>
<evidence type="ECO:0000256" key="5">
    <source>
        <dbReference type="ARBA" id="ARBA00022490"/>
    </source>
</evidence>
<dbReference type="AlphaFoldDB" id="A0A444UST6"/>
<gene>
    <name evidence="10" type="ORF">EOD39_21388</name>
</gene>
<dbReference type="GO" id="GO:0005127">
    <property type="term" value="F:ciliary neurotrophic factor receptor binding"/>
    <property type="evidence" value="ECO:0007669"/>
    <property type="project" value="InterPro"/>
</dbReference>
<evidence type="ECO:0000313" key="10">
    <source>
        <dbReference type="EMBL" id="RXM91233.1"/>
    </source>
</evidence>
<evidence type="ECO:0000256" key="8">
    <source>
        <dbReference type="ARBA" id="ARBA00023030"/>
    </source>
</evidence>
<dbReference type="PANTHER" id="PTHR15196">
    <property type="entry name" value="CILIARY NEUROTROPHIC FACTOR"/>
    <property type="match status" value="1"/>
</dbReference>
<reference evidence="10 11" key="1">
    <citation type="submission" date="2019-01" db="EMBL/GenBank/DDBJ databases">
        <title>Draft Genome and Complete Hox-Cluster Characterization of the Sterlet Sturgeon (Acipenser ruthenus).</title>
        <authorList>
            <person name="Wei Q."/>
        </authorList>
    </citation>
    <scope>NUCLEOTIDE SEQUENCE [LARGE SCALE GENOMIC DNA]</scope>
    <source>
        <strain evidence="10">WHYD16114868_AA</strain>
        <tissue evidence="10">Blood</tissue>
    </source>
</reference>
<keyword evidence="6" id="KW-0221">Differentiation</keyword>
<name>A0A444UST6_ACIRT</name>
<keyword evidence="11" id="KW-1185">Reference proteome</keyword>
<evidence type="ECO:0000256" key="7">
    <source>
        <dbReference type="ARBA" id="ARBA00022902"/>
    </source>
</evidence>
<dbReference type="Proteomes" id="UP000289886">
    <property type="component" value="Unassembled WGS sequence"/>
</dbReference>
<keyword evidence="8" id="KW-0339">Growth factor</keyword>
<dbReference type="InterPro" id="IPR000151">
    <property type="entry name" value="Ciliary_neurotrophic_fac_CNTF"/>
</dbReference>
<keyword evidence="7" id="KW-0524">Neurogenesis</keyword>
<keyword evidence="4" id="KW-0217">Developmental protein</keyword>
<dbReference type="EMBL" id="SCEB01009667">
    <property type="protein sequence ID" value="RXM91233.1"/>
    <property type="molecule type" value="Genomic_DNA"/>
</dbReference>
<comment type="caution">
    <text evidence="10">The sequence shown here is derived from an EMBL/GenBank/DDBJ whole genome shotgun (WGS) entry which is preliminary data.</text>
</comment>
<dbReference type="GO" id="GO:0070120">
    <property type="term" value="P:ciliary neurotrophic factor-mediated signaling pathway"/>
    <property type="evidence" value="ECO:0007669"/>
    <property type="project" value="InterPro"/>
</dbReference>
<proteinExistence type="inferred from homology"/>
<dbReference type="GO" id="GO:0030154">
    <property type="term" value="P:cell differentiation"/>
    <property type="evidence" value="ECO:0007669"/>
    <property type="project" value="UniProtKB-KW"/>
</dbReference>
<comment type="function">
    <text evidence="9">CNTF is a survival factor for various neuronal cell types. Seems to prevent the degeneration of motor axons after axotomy.</text>
</comment>
<dbReference type="GO" id="GO:0005737">
    <property type="term" value="C:cytoplasm"/>
    <property type="evidence" value="ECO:0007669"/>
    <property type="project" value="UniProtKB-SubCell"/>
</dbReference>
<dbReference type="GO" id="GO:0043524">
    <property type="term" value="P:negative regulation of neuron apoptotic process"/>
    <property type="evidence" value="ECO:0007669"/>
    <property type="project" value="InterPro"/>
</dbReference>
<dbReference type="Gene3D" id="1.20.1250.10">
    <property type="match status" value="1"/>
</dbReference>
<evidence type="ECO:0000256" key="3">
    <source>
        <dbReference type="ARBA" id="ARBA00015150"/>
    </source>
</evidence>
<evidence type="ECO:0000256" key="1">
    <source>
        <dbReference type="ARBA" id="ARBA00004496"/>
    </source>
</evidence>
<dbReference type="GO" id="GO:0008083">
    <property type="term" value="F:growth factor activity"/>
    <property type="evidence" value="ECO:0007669"/>
    <property type="project" value="UniProtKB-KW"/>
</dbReference>
<organism evidence="10 11">
    <name type="scientific">Acipenser ruthenus</name>
    <name type="common">Sterlet sturgeon</name>
    <dbReference type="NCBI Taxonomy" id="7906"/>
    <lineage>
        <taxon>Eukaryota</taxon>
        <taxon>Metazoa</taxon>
        <taxon>Chordata</taxon>
        <taxon>Craniata</taxon>
        <taxon>Vertebrata</taxon>
        <taxon>Euteleostomi</taxon>
        <taxon>Actinopterygii</taxon>
        <taxon>Chondrostei</taxon>
        <taxon>Acipenseriformes</taxon>
        <taxon>Acipenseridae</taxon>
        <taxon>Acipenser</taxon>
    </lineage>
</organism>
<dbReference type="GO" id="GO:0007399">
    <property type="term" value="P:nervous system development"/>
    <property type="evidence" value="ECO:0007669"/>
    <property type="project" value="UniProtKB-KW"/>
</dbReference>
<evidence type="ECO:0000256" key="2">
    <source>
        <dbReference type="ARBA" id="ARBA00007988"/>
    </source>
</evidence>
<dbReference type="Pfam" id="PF01110">
    <property type="entry name" value="CNTF"/>
    <property type="match status" value="1"/>
</dbReference>
<dbReference type="SUPFAM" id="SSF47266">
    <property type="entry name" value="4-helical cytokines"/>
    <property type="match status" value="1"/>
</dbReference>
<accession>A0A444UST6</accession>
<dbReference type="InterPro" id="IPR009079">
    <property type="entry name" value="4_helix_cytokine-like_core"/>
</dbReference>
<evidence type="ECO:0000313" key="11">
    <source>
        <dbReference type="Proteomes" id="UP000289886"/>
    </source>
</evidence>
<comment type="subcellular location">
    <subcellularLocation>
        <location evidence="1">Cytoplasm</location>
    </subcellularLocation>
</comment>
<evidence type="ECO:0000256" key="9">
    <source>
        <dbReference type="ARBA" id="ARBA00025427"/>
    </source>
</evidence>
<protein>
    <recommendedName>
        <fullName evidence="3">Ciliary neurotrophic factor</fullName>
    </recommendedName>
</protein>
<evidence type="ECO:0000256" key="6">
    <source>
        <dbReference type="ARBA" id="ARBA00022782"/>
    </source>
</evidence>
<comment type="similarity">
    <text evidence="2">Belongs to the CNTF family.</text>
</comment>
<keyword evidence="5" id="KW-0963">Cytoplasm</keyword>
<dbReference type="PANTHER" id="PTHR15196:SF0">
    <property type="entry name" value="CILIARY NEUROTROPHIC FACTOR"/>
    <property type="match status" value="1"/>
</dbReference>
<evidence type="ECO:0000256" key="4">
    <source>
        <dbReference type="ARBA" id="ARBA00022473"/>
    </source>
</evidence>